<dbReference type="EMBL" id="VRSW01000001">
    <property type="protein sequence ID" value="TXK06090.1"/>
    <property type="molecule type" value="Genomic_DNA"/>
</dbReference>
<feature type="transmembrane region" description="Helical" evidence="6">
    <location>
        <begin position="291"/>
        <end position="311"/>
    </location>
</feature>
<evidence type="ECO:0000256" key="6">
    <source>
        <dbReference type="SAM" id="Phobius"/>
    </source>
</evidence>
<accession>A0A5C8HPL7</accession>
<keyword evidence="3 6" id="KW-1133">Transmembrane helix</keyword>
<dbReference type="PANTHER" id="PTHR37422:SF13">
    <property type="entry name" value="LIPOPOLYSACCHARIDE BIOSYNTHESIS PROTEIN PA4999-RELATED"/>
    <property type="match status" value="1"/>
</dbReference>
<dbReference type="Proteomes" id="UP000321196">
    <property type="component" value="Unassembled WGS sequence"/>
</dbReference>
<feature type="region of interest" description="Disordered" evidence="5">
    <location>
        <begin position="28"/>
        <end position="50"/>
    </location>
</feature>
<comment type="caution">
    <text evidence="8">The sequence shown here is derived from an EMBL/GenBank/DDBJ whole genome shotgun (WGS) entry which is preliminary data.</text>
</comment>
<feature type="transmembrane region" description="Helical" evidence="6">
    <location>
        <begin position="112"/>
        <end position="133"/>
    </location>
</feature>
<evidence type="ECO:0000256" key="5">
    <source>
        <dbReference type="SAM" id="MobiDB-lite"/>
    </source>
</evidence>
<keyword evidence="9" id="KW-1185">Reference proteome</keyword>
<feature type="transmembrane region" description="Helical" evidence="6">
    <location>
        <begin position="421"/>
        <end position="449"/>
    </location>
</feature>
<comment type="subcellular location">
    <subcellularLocation>
        <location evidence="1">Membrane</location>
        <topology evidence="1">Multi-pass membrane protein</topology>
    </subcellularLocation>
</comment>
<feature type="transmembrane region" description="Helical" evidence="6">
    <location>
        <begin position="60"/>
        <end position="79"/>
    </location>
</feature>
<reference evidence="8 9" key="1">
    <citation type="submission" date="2019-08" db="EMBL/GenBank/DDBJ databases">
        <authorList>
            <person name="Dong K."/>
        </authorList>
    </citation>
    <scope>NUCLEOTIDE SEQUENCE [LARGE SCALE GENOMIC DNA]</scope>
    <source>
        <strain evidence="8 9">M4-8</strain>
    </source>
</reference>
<evidence type="ECO:0000313" key="8">
    <source>
        <dbReference type="EMBL" id="TXK06090.1"/>
    </source>
</evidence>
<evidence type="ECO:0000256" key="2">
    <source>
        <dbReference type="ARBA" id="ARBA00022692"/>
    </source>
</evidence>
<evidence type="ECO:0000259" key="7">
    <source>
        <dbReference type="Pfam" id="PF04932"/>
    </source>
</evidence>
<evidence type="ECO:0000313" key="9">
    <source>
        <dbReference type="Proteomes" id="UP000321196"/>
    </source>
</evidence>
<dbReference type="GO" id="GO:0016874">
    <property type="term" value="F:ligase activity"/>
    <property type="evidence" value="ECO:0007669"/>
    <property type="project" value="UniProtKB-KW"/>
</dbReference>
<feature type="transmembrane region" description="Helical" evidence="6">
    <location>
        <begin position="218"/>
        <end position="234"/>
    </location>
</feature>
<name>A0A5C8HPL7_9MICO</name>
<dbReference type="OrthoDB" id="5123754at2"/>
<dbReference type="GO" id="GO:0016020">
    <property type="term" value="C:membrane"/>
    <property type="evidence" value="ECO:0007669"/>
    <property type="project" value="UniProtKB-SubCell"/>
</dbReference>
<dbReference type="InterPro" id="IPR051533">
    <property type="entry name" value="WaaL-like"/>
</dbReference>
<keyword evidence="8" id="KW-0436">Ligase</keyword>
<keyword evidence="2 6" id="KW-0812">Transmembrane</keyword>
<feature type="transmembrane region" description="Helical" evidence="6">
    <location>
        <begin position="139"/>
        <end position="161"/>
    </location>
</feature>
<dbReference type="AlphaFoldDB" id="A0A5C8HPL7"/>
<feature type="domain" description="O-antigen ligase-related" evidence="7">
    <location>
        <begin position="252"/>
        <end position="394"/>
    </location>
</feature>
<feature type="transmembrane region" description="Helical" evidence="6">
    <location>
        <begin position="173"/>
        <end position="198"/>
    </location>
</feature>
<dbReference type="Pfam" id="PF04932">
    <property type="entry name" value="Wzy_C"/>
    <property type="match status" value="1"/>
</dbReference>
<feature type="transmembrane region" description="Helical" evidence="6">
    <location>
        <begin position="381"/>
        <end position="401"/>
    </location>
</feature>
<sequence>MAVHRHAELQDQICPHRWGGNRRAVCRARTGRRSPRPPTTHSPMSTAPPSRLAETLDSAAFARAYALTAFATAFAGPLIENLVGSATLTTIIVGLVVVGAAVLFVRRAELAWIRLIPWSIALILVWTCLSFTWSSDQRWTWIGMWGLLGYAFMAIVIAHIRDSLQTVRAIGDVLRVLLALSIVVELLSGVIFDAPFAFLGVQGNLTAGGPVQGIFETRNLLGLVSVIALVTFVIEMRTQSVERPRAIVSMTMALALIALSLSPTAIVLVGVVAASAGALAIVRSTPKERRVSVQIALAGLVVGAITLGLIFRHQIIRWLGAGTDISVRADLWNALLDYSRLRPWQGWGYFGPWAPNEFPFWSINDRAGAEHLSALNAFFDVLIQLGIVGLMLFLFAAGLALTRSWLIATERKSILYAWTPLVLITLLANSMLESTIITSVGFMLFVLCATRAGQVKSWRELMDAPRPQNPSIQPG</sequence>
<keyword evidence="4 6" id="KW-0472">Membrane</keyword>
<dbReference type="InterPro" id="IPR007016">
    <property type="entry name" value="O-antigen_ligase-rel_domated"/>
</dbReference>
<proteinExistence type="predicted"/>
<protein>
    <submittedName>
        <fullName evidence="8">O-antigen ligase family protein</fullName>
    </submittedName>
</protein>
<gene>
    <name evidence="8" type="ORF">FVP60_03745</name>
</gene>
<organism evidence="8 9">
    <name type="scientific">Microbacterium mitrae</name>
    <dbReference type="NCBI Taxonomy" id="664640"/>
    <lineage>
        <taxon>Bacteria</taxon>
        <taxon>Bacillati</taxon>
        <taxon>Actinomycetota</taxon>
        <taxon>Actinomycetes</taxon>
        <taxon>Micrococcales</taxon>
        <taxon>Microbacteriaceae</taxon>
        <taxon>Microbacterium</taxon>
    </lineage>
</organism>
<evidence type="ECO:0000256" key="4">
    <source>
        <dbReference type="ARBA" id="ARBA00023136"/>
    </source>
</evidence>
<feature type="transmembrane region" description="Helical" evidence="6">
    <location>
        <begin position="85"/>
        <end position="105"/>
    </location>
</feature>
<evidence type="ECO:0000256" key="1">
    <source>
        <dbReference type="ARBA" id="ARBA00004141"/>
    </source>
</evidence>
<dbReference type="PANTHER" id="PTHR37422">
    <property type="entry name" value="TEICHURONIC ACID BIOSYNTHESIS PROTEIN TUAE"/>
    <property type="match status" value="1"/>
</dbReference>
<evidence type="ECO:0000256" key="3">
    <source>
        <dbReference type="ARBA" id="ARBA00022989"/>
    </source>
</evidence>
<feature type="transmembrane region" description="Helical" evidence="6">
    <location>
        <begin position="246"/>
        <end position="279"/>
    </location>
</feature>